<dbReference type="GeneID" id="23566938"/>
<protein>
    <submittedName>
        <fullName evidence="1">Uncharacterized protein</fullName>
    </submittedName>
</protein>
<dbReference type="OrthoDB" id="2558102at2759"/>
<sequence>MPDGTTTPTEALLDQHVVHRPAAAPQLGDSFVTPPQERYMRLRSVPAPTQDVKEVEHMLPLPPHLLVKETRALEPEQFAVFDPSSGDDVELFCRRIQDMAYVKGSVAVCEVLPRCLHNSAMYWYMSLDEVDRTQMR</sequence>
<dbReference type="KEGG" id="uma:UMAG_10997"/>
<reference evidence="1 2" key="1">
    <citation type="journal article" date="2006" name="Nature">
        <title>Insights from the genome of the biotrophic fungal plant pathogen Ustilago maydis.</title>
        <authorList>
            <person name="Kamper J."/>
            <person name="Kahmann R."/>
            <person name="Bolker M."/>
            <person name="Ma L.J."/>
            <person name="Brefort T."/>
            <person name="Saville B.J."/>
            <person name="Banuett F."/>
            <person name="Kronstad J.W."/>
            <person name="Gold S.E."/>
            <person name="Muller O."/>
            <person name="Perlin M.H."/>
            <person name="Wosten H.A."/>
            <person name="de Vries R."/>
            <person name="Ruiz-Herrera J."/>
            <person name="Reynaga-Pena C.G."/>
            <person name="Snetselaar K."/>
            <person name="McCann M."/>
            <person name="Perez-Martin J."/>
            <person name="Feldbrugge M."/>
            <person name="Basse C.W."/>
            <person name="Steinberg G."/>
            <person name="Ibeas J.I."/>
            <person name="Holloman W."/>
            <person name="Guzman P."/>
            <person name="Farman M."/>
            <person name="Stajich J.E."/>
            <person name="Sentandreu R."/>
            <person name="Gonzalez-Prieto J.M."/>
            <person name="Kennell J.C."/>
            <person name="Molina L."/>
            <person name="Schirawski J."/>
            <person name="Mendoza-Mendoza A."/>
            <person name="Greilinger D."/>
            <person name="Munch K."/>
            <person name="Rossel N."/>
            <person name="Scherer M."/>
            <person name="Vranes M."/>
            <person name="Ladendorf O."/>
            <person name="Vincon V."/>
            <person name="Fuchs U."/>
            <person name="Sandrock B."/>
            <person name="Meng S."/>
            <person name="Ho E.C."/>
            <person name="Cahill M.J."/>
            <person name="Boyce K.J."/>
            <person name="Klose J."/>
            <person name="Klosterman S.J."/>
            <person name="Deelstra H.J."/>
            <person name="Ortiz-Castellanos L."/>
            <person name="Li W."/>
            <person name="Sanchez-Alonso P."/>
            <person name="Schreier P.H."/>
            <person name="Hauser-Hahn I."/>
            <person name="Vaupel M."/>
            <person name="Koopmann E."/>
            <person name="Friedrich G."/>
            <person name="Voss H."/>
            <person name="Schluter T."/>
            <person name="Margolis J."/>
            <person name="Platt D."/>
            <person name="Swimmer C."/>
            <person name="Gnirke A."/>
            <person name="Chen F."/>
            <person name="Vysotskaia V."/>
            <person name="Mannhaupt G."/>
            <person name="Guldener U."/>
            <person name="Munsterkotter M."/>
            <person name="Haase D."/>
            <person name="Oesterheld M."/>
            <person name="Mewes H.W."/>
            <person name="Mauceli E.W."/>
            <person name="DeCaprio D."/>
            <person name="Wade C.M."/>
            <person name="Butler J."/>
            <person name="Young S."/>
            <person name="Jaffe D.B."/>
            <person name="Calvo S."/>
            <person name="Nusbaum C."/>
            <person name="Galagan J."/>
            <person name="Birren B.W."/>
        </authorList>
    </citation>
    <scope>NUCLEOTIDE SEQUENCE [LARGE SCALE GENOMIC DNA]</scope>
    <source>
        <strain evidence="2">DSM 14603 / FGSC 9021 / UM521</strain>
    </source>
</reference>
<dbReference type="InParanoid" id="A0A0D1DT12"/>
<dbReference type="EMBL" id="CM003162">
    <property type="protein sequence ID" value="KIS65670.1"/>
    <property type="molecule type" value="Genomic_DNA"/>
</dbReference>
<evidence type="ECO:0000313" key="1">
    <source>
        <dbReference type="EMBL" id="KIS65670.1"/>
    </source>
</evidence>
<accession>A0A0D1DT12</accession>
<name>A0A0D1DT12_MYCMD</name>
<organism evidence="1 2">
    <name type="scientific">Mycosarcoma maydis</name>
    <name type="common">Corn smut fungus</name>
    <name type="synonym">Ustilago maydis</name>
    <dbReference type="NCBI Taxonomy" id="5270"/>
    <lineage>
        <taxon>Eukaryota</taxon>
        <taxon>Fungi</taxon>
        <taxon>Dikarya</taxon>
        <taxon>Basidiomycota</taxon>
        <taxon>Ustilaginomycotina</taxon>
        <taxon>Ustilaginomycetes</taxon>
        <taxon>Ustilaginales</taxon>
        <taxon>Ustilaginaceae</taxon>
        <taxon>Mycosarcoma</taxon>
    </lineage>
</organism>
<dbReference type="eggNOG" id="ENOG502SW38">
    <property type="taxonomic scope" value="Eukaryota"/>
</dbReference>
<dbReference type="RefSeq" id="XP_011392737.1">
    <property type="nucleotide sequence ID" value="XM_011394435.1"/>
</dbReference>
<dbReference type="VEuPathDB" id="FungiDB:UMAG_10997"/>
<dbReference type="AlphaFoldDB" id="A0A0D1DT12"/>
<gene>
    <name evidence="1" type="ORF">UMAG_10997</name>
</gene>
<dbReference type="Proteomes" id="UP000000561">
    <property type="component" value="Chromosome 23"/>
</dbReference>
<proteinExistence type="predicted"/>
<keyword evidence="2" id="KW-1185">Reference proteome</keyword>
<evidence type="ECO:0000313" key="2">
    <source>
        <dbReference type="Proteomes" id="UP000000561"/>
    </source>
</evidence>